<proteinExistence type="predicted"/>
<dbReference type="PANTHER" id="PTHR33514">
    <property type="entry name" value="PROTEIN ABCI12, CHLOROPLASTIC"/>
    <property type="match status" value="1"/>
</dbReference>
<feature type="transmembrane region" description="Helical" evidence="5">
    <location>
        <begin position="84"/>
        <end position="104"/>
    </location>
</feature>
<dbReference type="Proteomes" id="UP000253792">
    <property type="component" value="Unassembled WGS sequence"/>
</dbReference>
<dbReference type="Pfam" id="PF07456">
    <property type="entry name" value="Hpre_diP_synt_I"/>
    <property type="match status" value="1"/>
</dbReference>
<feature type="transmembrane region" description="Helical" evidence="5">
    <location>
        <begin position="223"/>
        <end position="250"/>
    </location>
</feature>
<keyword evidence="2 5" id="KW-0812">Transmembrane</keyword>
<comment type="subcellular location">
    <subcellularLocation>
        <location evidence="1">Membrane</location>
        <topology evidence="1">Multi-pass membrane protein</topology>
    </subcellularLocation>
</comment>
<keyword evidence="4 5" id="KW-0472">Membrane</keyword>
<evidence type="ECO:0000256" key="3">
    <source>
        <dbReference type="ARBA" id="ARBA00022989"/>
    </source>
</evidence>
<dbReference type="InterPro" id="IPR010898">
    <property type="entry name" value="Hpre_diP_synth_I"/>
</dbReference>
<feature type="transmembrane region" description="Helical" evidence="5">
    <location>
        <begin position="12"/>
        <end position="29"/>
    </location>
</feature>
<dbReference type="AlphaFoldDB" id="A0A369LAE2"/>
<protein>
    <recommendedName>
        <fullName evidence="8">Energy-coupling factor transporter transmembrane protein EcfT</fullName>
    </recommendedName>
</protein>
<accession>A0A369LAE2</accession>
<feature type="transmembrane region" description="Helical" evidence="5">
    <location>
        <begin position="270"/>
        <end position="295"/>
    </location>
</feature>
<evidence type="ECO:0000256" key="2">
    <source>
        <dbReference type="ARBA" id="ARBA00022692"/>
    </source>
</evidence>
<evidence type="ECO:0000256" key="5">
    <source>
        <dbReference type="SAM" id="Phobius"/>
    </source>
</evidence>
<evidence type="ECO:0008006" key="8">
    <source>
        <dbReference type="Google" id="ProtNLM"/>
    </source>
</evidence>
<dbReference type="PANTHER" id="PTHR33514:SF13">
    <property type="entry name" value="PROTEIN ABCI12, CHLOROPLASTIC"/>
    <property type="match status" value="1"/>
</dbReference>
<gene>
    <name evidence="6" type="ORF">C1880_02145</name>
</gene>
<feature type="transmembrane region" description="Helical" evidence="5">
    <location>
        <begin position="144"/>
        <end position="165"/>
    </location>
</feature>
<keyword evidence="7" id="KW-1185">Reference proteome</keyword>
<evidence type="ECO:0000313" key="6">
    <source>
        <dbReference type="EMBL" id="RDB56593.1"/>
    </source>
</evidence>
<dbReference type="OrthoDB" id="3186578at2"/>
<organism evidence="6 7">
    <name type="scientific">Senegalimassilia anaerobia</name>
    <dbReference type="NCBI Taxonomy" id="1473216"/>
    <lineage>
        <taxon>Bacteria</taxon>
        <taxon>Bacillati</taxon>
        <taxon>Actinomycetota</taxon>
        <taxon>Coriobacteriia</taxon>
        <taxon>Coriobacteriales</taxon>
        <taxon>Coriobacteriaceae</taxon>
        <taxon>Senegalimassilia</taxon>
    </lineage>
</organism>
<reference evidence="6 7" key="1">
    <citation type="journal article" date="2018" name="Elife">
        <title>Discovery and characterization of a prevalent human gut bacterial enzyme sufficient for the inactivation of a family of plant toxins.</title>
        <authorList>
            <person name="Koppel N."/>
            <person name="Bisanz J.E."/>
            <person name="Pandelia M.E."/>
            <person name="Turnbaugh P.J."/>
            <person name="Balskus E.P."/>
        </authorList>
    </citation>
    <scope>NUCLEOTIDE SEQUENCE [LARGE SCALE GENOMIC DNA]</scope>
    <source>
        <strain evidence="7">anaerobia AP69FAA</strain>
    </source>
</reference>
<feature type="transmembrane region" description="Helical" evidence="5">
    <location>
        <begin position="111"/>
        <end position="132"/>
    </location>
</feature>
<dbReference type="Pfam" id="PF02361">
    <property type="entry name" value="CbiQ"/>
    <property type="match status" value="1"/>
</dbReference>
<evidence type="ECO:0000256" key="4">
    <source>
        <dbReference type="ARBA" id="ARBA00023136"/>
    </source>
</evidence>
<evidence type="ECO:0000313" key="7">
    <source>
        <dbReference type="Proteomes" id="UP000253792"/>
    </source>
</evidence>
<dbReference type="CDD" id="cd16914">
    <property type="entry name" value="EcfT"/>
    <property type="match status" value="1"/>
</dbReference>
<keyword evidence="3 5" id="KW-1133">Transmembrane helix</keyword>
<dbReference type="GO" id="GO:0005886">
    <property type="term" value="C:plasma membrane"/>
    <property type="evidence" value="ECO:0007669"/>
    <property type="project" value="TreeGrafter"/>
</dbReference>
<evidence type="ECO:0000256" key="1">
    <source>
        <dbReference type="ARBA" id="ARBA00004141"/>
    </source>
</evidence>
<name>A0A369LAE2_9ACTN</name>
<dbReference type="Gene3D" id="1.10.1760.20">
    <property type="match status" value="1"/>
</dbReference>
<comment type="caution">
    <text evidence="6">The sequence shown here is derived from an EMBL/GenBank/DDBJ whole genome shotgun (WGS) entry which is preliminary data.</text>
</comment>
<dbReference type="InterPro" id="IPR003339">
    <property type="entry name" value="ABC/ECF_trnsptr_transmembrane"/>
</dbReference>
<dbReference type="RefSeq" id="WP_114620121.1">
    <property type="nucleotide sequence ID" value="NZ_PPTP01000002.1"/>
</dbReference>
<dbReference type="EMBL" id="PPTP01000002">
    <property type="protein sequence ID" value="RDB56593.1"/>
    <property type="molecule type" value="Genomic_DNA"/>
</dbReference>
<sequence length="462" mass="47420">MAVNPRIIATQRLARISLLSALALVLSYIETMIPLPVALPGMKLGLANVAVVVALLGLDMRAAAAVAVVKVMASGFLFGSPMMLMYSLGGTALAFAGSATMSLIPGMGAVATCMVAAILHNAGQIAVAALLLGTPSVLLSLPPLALAACATGFATGAVAAGVLAAQPDNAHAGEGFEIPQLRAKRQAPSGGRGFAPLAADVATFGAYRPGATIAHRLDPRVKIVFATLFIAAAFVAQGAAALLILLASAVGVQAASGSSAHAALRSLKPFAWLMAFVLIFDTLFVNSGDVIWCAGPATITTGGASCAIENVLRFACVLLGTSALMATTSPTQLTDGFSLMLRPLDRFGVRTASAGLAMSMTLRFIPTLTKEFNKVCIAQMSRGADFANGGVLHRVLALVSALVPMFASALRRSESIAYAVEARAFGAADASRTCLRGYRLRRIDWAVLATATALPLIELALR</sequence>